<dbReference type="GeneID" id="119724098"/>
<keyword evidence="6" id="KW-1185">Reference proteome</keyword>
<dbReference type="InterPro" id="IPR011330">
    <property type="entry name" value="Glyco_hydro/deAcase_b/a-brl"/>
</dbReference>
<keyword evidence="3" id="KW-0325">Glycoprotein</keyword>
<comment type="subcellular location">
    <subcellularLocation>
        <location evidence="1">Secreted</location>
    </subcellularLocation>
</comment>
<dbReference type="InterPro" id="IPR052001">
    <property type="entry name" value="MHC-II_Gamma/Thyroglobulin"/>
</dbReference>
<evidence type="ECO:0000256" key="3">
    <source>
        <dbReference type="ARBA" id="ARBA00023180"/>
    </source>
</evidence>
<dbReference type="GO" id="GO:0005576">
    <property type="term" value="C:extracellular region"/>
    <property type="evidence" value="ECO:0007669"/>
    <property type="project" value="UniProtKB-SubCell"/>
</dbReference>
<dbReference type="Gene3D" id="3.20.20.370">
    <property type="entry name" value="Glycoside hydrolase/deacetylase"/>
    <property type="match status" value="1"/>
</dbReference>
<dbReference type="PANTHER" id="PTHR14093">
    <property type="entry name" value="HLA CLASS II GAMMA CHAIN"/>
    <property type="match status" value="1"/>
</dbReference>
<evidence type="ECO:0000256" key="1">
    <source>
        <dbReference type="ARBA" id="ARBA00004613"/>
    </source>
</evidence>
<dbReference type="Pfam" id="PF05050">
    <property type="entry name" value="Methyltransf_21"/>
    <property type="match status" value="1"/>
</dbReference>
<dbReference type="OMA" id="FPEMILN"/>
<dbReference type="EnsemblMetazoa" id="XM_038195004.1">
    <property type="protein sequence ID" value="XP_038050932.1"/>
    <property type="gene ID" value="LOC119724098"/>
</dbReference>
<keyword evidence="2" id="KW-0964">Secreted</keyword>
<dbReference type="SUPFAM" id="SSF53335">
    <property type="entry name" value="S-adenosyl-L-methionine-dependent methyltransferases"/>
    <property type="match status" value="1"/>
</dbReference>
<dbReference type="GO" id="GO:0005975">
    <property type="term" value="P:carbohydrate metabolic process"/>
    <property type="evidence" value="ECO:0007669"/>
    <property type="project" value="InterPro"/>
</dbReference>
<name>A0A913ZGL1_PATMI</name>
<dbReference type="PANTHER" id="PTHR14093:SF21">
    <property type="entry name" value="EXPRESSED PROTEIN"/>
    <property type="match status" value="1"/>
</dbReference>
<dbReference type="Gene3D" id="3.40.50.150">
    <property type="entry name" value="Vaccinia Virus protein VP39"/>
    <property type="match status" value="1"/>
</dbReference>
<evidence type="ECO:0000313" key="6">
    <source>
        <dbReference type="Proteomes" id="UP000887568"/>
    </source>
</evidence>
<sequence>MKLFKPTPYVQGRGRFSRCSYRSSKNICSSNRIYTMSPFQRSALIYVIFGFCLGLMTSRLFGGSGNCSSNQPVAVNTHIQCRYPKSEMRALTADEVVASVNNVKPEVPKHKADVSEPKANAPRTPRKILLDCGGNVASTVLLFRETYPGGQDYIIHSFEIDDRLAPYYKPYGNHHLHCPVGVAGKNGEMTAYSEMVWSPNKGSNHGADMQWGGGSLFVSGQEKQDDKTGGYRKLSYRKTIPVIDLSQWIVDNFSKDDYIIFKLDVEGAEYEILRNMIDNNVLAYIDKFYGEYHDWQPTGWSWSDRRRIQSDIQKAGFSMIDWTGEERKYSDIEAMNPIKVLDGTPGKAGKVYTNCASGSVALTVAVGMNYKRARRVVETLAAHKYKVPITLFVYGDFVQRNSEAVKTWSEHFNIGIREDGHNPPGHLELMPGAWVRMGLISSILRLEKIGITASYYLPTVQGDASTTILGEAKSRGLRVIKPVAEFPAKQGTPDELTWNNYYQYRDVERVPKALRKIHDALSKNTGGVLTVDSDLPDTYMNSVFMLDYLVETSGFKLVDLNECVSQSRYSSFFGGIL</sequence>
<proteinExistence type="predicted"/>
<dbReference type="RefSeq" id="XP_038050932.1">
    <property type="nucleotide sequence ID" value="XM_038195004.1"/>
</dbReference>
<dbReference type="Proteomes" id="UP000887568">
    <property type="component" value="Unplaced"/>
</dbReference>
<dbReference type="InterPro" id="IPR006342">
    <property type="entry name" value="FkbM_mtfrase"/>
</dbReference>
<dbReference type="SUPFAM" id="SSF88713">
    <property type="entry name" value="Glycoside hydrolase/deacetylase"/>
    <property type="match status" value="1"/>
</dbReference>
<accession>A0A913ZGL1</accession>
<dbReference type="AlphaFoldDB" id="A0A913ZGL1"/>
<protein>
    <recommendedName>
        <fullName evidence="4">Methyltransferase FkbM domain-containing protein</fullName>
    </recommendedName>
</protein>
<evidence type="ECO:0000259" key="4">
    <source>
        <dbReference type="Pfam" id="PF05050"/>
    </source>
</evidence>
<dbReference type="InterPro" id="IPR029063">
    <property type="entry name" value="SAM-dependent_MTases_sf"/>
</dbReference>
<organism evidence="5 6">
    <name type="scientific">Patiria miniata</name>
    <name type="common">Bat star</name>
    <name type="synonym">Asterina miniata</name>
    <dbReference type="NCBI Taxonomy" id="46514"/>
    <lineage>
        <taxon>Eukaryota</taxon>
        <taxon>Metazoa</taxon>
        <taxon>Echinodermata</taxon>
        <taxon>Eleutherozoa</taxon>
        <taxon>Asterozoa</taxon>
        <taxon>Asteroidea</taxon>
        <taxon>Valvatacea</taxon>
        <taxon>Valvatida</taxon>
        <taxon>Asterinidae</taxon>
        <taxon>Patiria</taxon>
    </lineage>
</organism>
<evidence type="ECO:0000313" key="5">
    <source>
        <dbReference type="EnsemblMetazoa" id="XP_038050932.1"/>
    </source>
</evidence>
<feature type="domain" description="Methyltransferase FkbM" evidence="4">
    <location>
        <begin position="131"/>
        <end position="279"/>
    </location>
</feature>
<reference evidence="5" key="1">
    <citation type="submission" date="2022-11" db="UniProtKB">
        <authorList>
            <consortium name="EnsemblMetazoa"/>
        </authorList>
    </citation>
    <scope>IDENTIFICATION</scope>
</reference>
<evidence type="ECO:0000256" key="2">
    <source>
        <dbReference type="ARBA" id="ARBA00022525"/>
    </source>
</evidence>
<dbReference type="OrthoDB" id="10006218at2759"/>